<dbReference type="Proteomes" id="UP000177481">
    <property type="component" value="Unassembled WGS sequence"/>
</dbReference>
<dbReference type="STRING" id="1797471.A3A71_02290"/>
<protein>
    <recommendedName>
        <fullName evidence="5">LytR/CpsA/Psr regulator C-terminal domain-containing protein</fullName>
    </recommendedName>
</protein>
<evidence type="ECO:0000313" key="4">
    <source>
        <dbReference type="Proteomes" id="UP000177481"/>
    </source>
</evidence>
<keyword evidence="2" id="KW-1133">Transmembrane helix</keyword>
<evidence type="ECO:0000256" key="1">
    <source>
        <dbReference type="SAM" id="MobiDB-lite"/>
    </source>
</evidence>
<comment type="caution">
    <text evidence="3">The sequence shown here is derived from an EMBL/GenBank/DDBJ whole genome shotgun (WGS) entry which is preliminary data.</text>
</comment>
<dbReference type="EMBL" id="MEZX01000002">
    <property type="protein sequence ID" value="OGD64853.1"/>
    <property type="molecule type" value="Genomic_DNA"/>
</dbReference>
<evidence type="ECO:0000256" key="2">
    <source>
        <dbReference type="SAM" id="Phobius"/>
    </source>
</evidence>
<dbReference type="AlphaFoldDB" id="A0A1F5EBV6"/>
<gene>
    <name evidence="3" type="ORF">A3A71_02290</name>
</gene>
<evidence type="ECO:0008006" key="5">
    <source>
        <dbReference type="Google" id="ProtNLM"/>
    </source>
</evidence>
<evidence type="ECO:0000313" key="3">
    <source>
        <dbReference type="EMBL" id="OGD64853.1"/>
    </source>
</evidence>
<feature type="region of interest" description="Disordered" evidence="1">
    <location>
        <begin position="1"/>
        <end position="53"/>
    </location>
</feature>
<keyword evidence="2" id="KW-0472">Membrane</keyword>
<organism evidence="3 4">
    <name type="scientific">Candidatus Berkelbacteria bacterium RIFCSPLOWO2_01_FULL_50_28</name>
    <dbReference type="NCBI Taxonomy" id="1797471"/>
    <lineage>
        <taxon>Bacteria</taxon>
        <taxon>Candidatus Berkelbacteria</taxon>
    </lineage>
</organism>
<sequence length="195" mass="21375">MTRDMDFRRQKTSTPAINPIKLQLVVKEPPLESPRGDPPSTVSSGRSNRELVEGPQNKSKNWLLIVLLLGLILAAGGIYWKFVSENETESLNKAGNPTELNGSAADQAKTKTAIWVYRDGAKTDPSDQLIQKLRRLGYNAVDSGASQFSYTETQIWYTTGHLSDAQTVSALIGTESAIEQTPMGGSFDVLVYLTK</sequence>
<proteinExistence type="predicted"/>
<name>A0A1F5EBV6_9BACT</name>
<feature type="transmembrane region" description="Helical" evidence="2">
    <location>
        <begin position="62"/>
        <end position="82"/>
    </location>
</feature>
<reference evidence="3 4" key="1">
    <citation type="journal article" date="2016" name="Nat. Commun.">
        <title>Thousands of microbial genomes shed light on interconnected biogeochemical processes in an aquifer system.</title>
        <authorList>
            <person name="Anantharaman K."/>
            <person name="Brown C.T."/>
            <person name="Hug L.A."/>
            <person name="Sharon I."/>
            <person name="Castelle C.J."/>
            <person name="Probst A.J."/>
            <person name="Thomas B.C."/>
            <person name="Singh A."/>
            <person name="Wilkins M.J."/>
            <person name="Karaoz U."/>
            <person name="Brodie E.L."/>
            <person name="Williams K.H."/>
            <person name="Hubbard S.S."/>
            <person name="Banfield J.F."/>
        </authorList>
    </citation>
    <scope>NUCLEOTIDE SEQUENCE [LARGE SCALE GENOMIC DNA]</scope>
</reference>
<keyword evidence="2" id="KW-0812">Transmembrane</keyword>
<accession>A0A1F5EBV6</accession>